<dbReference type="PROSITE" id="PS50177">
    <property type="entry name" value="NTF2_DOMAIN"/>
    <property type="match status" value="1"/>
</dbReference>
<dbReference type="FunFam" id="3.10.450.50:FF:000005">
    <property type="entry name" value="Nuclear transport factor 2"/>
    <property type="match status" value="1"/>
</dbReference>
<dbReference type="GO" id="GO:0051028">
    <property type="term" value="P:mRNA transport"/>
    <property type="evidence" value="ECO:0007669"/>
    <property type="project" value="UniProtKB-UniRule"/>
</dbReference>
<dbReference type="OrthoDB" id="6507044at2759"/>
<dbReference type="GO" id="GO:0006606">
    <property type="term" value="P:protein import into nucleus"/>
    <property type="evidence" value="ECO:0007669"/>
    <property type="project" value="UniProtKB-ARBA"/>
</dbReference>
<sequence length="125" mass="13871">MGDFEAIGKQFVQFYYSTFDTNRSALSSLYRDESMLTFETDKIAGVAAIVEKLTNLPFQKVEHKTDSVDAQPADAEGGILVLVTGALLTEGQERPMSFVQTFHLKQAGGSYFVFNDIFRLVYPAA</sequence>
<dbReference type="PANTHER" id="PTHR12612">
    <property type="entry name" value="NUCLEAR TRANSPORT FACTOR 2"/>
    <property type="match status" value="1"/>
</dbReference>
<dbReference type="Pfam" id="PF02136">
    <property type="entry name" value="NTF2"/>
    <property type="match status" value="1"/>
</dbReference>
<dbReference type="GO" id="GO:0005737">
    <property type="term" value="C:cytoplasm"/>
    <property type="evidence" value="ECO:0007669"/>
    <property type="project" value="UniProtKB-SubCell"/>
</dbReference>
<dbReference type="GeneID" id="54550716"/>
<dbReference type="AlphaFoldDB" id="A0A6A6JVG8"/>
<dbReference type="Gene3D" id="3.10.450.50">
    <property type="match status" value="1"/>
</dbReference>
<keyword evidence="1 4" id="KW-0963">Cytoplasm</keyword>
<comment type="subcellular location">
    <subcellularLocation>
        <location evidence="4">Cytoplasm</location>
    </subcellularLocation>
    <subcellularLocation>
        <location evidence="4">Nucleus</location>
    </subcellularLocation>
</comment>
<protein>
    <recommendedName>
        <fullName evidence="2 4">Nuclear transport factor 2</fullName>
        <shortName evidence="4">NTF-2</shortName>
    </recommendedName>
</protein>
<keyword evidence="7" id="KW-1185">Reference proteome</keyword>
<evidence type="ECO:0000256" key="3">
    <source>
        <dbReference type="ARBA" id="ARBA00053082"/>
    </source>
</evidence>
<dbReference type="InterPro" id="IPR002075">
    <property type="entry name" value="NTF2_dom"/>
</dbReference>
<dbReference type="RefSeq" id="XP_033657641.1">
    <property type="nucleotide sequence ID" value="XM_033797541.1"/>
</dbReference>
<evidence type="ECO:0000256" key="2">
    <source>
        <dbReference type="ARBA" id="ARBA00026247"/>
    </source>
</evidence>
<dbReference type="InterPro" id="IPR032710">
    <property type="entry name" value="NTF2-like_dom_sf"/>
</dbReference>
<dbReference type="Proteomes" id="UP000800097">
    <property type="component" value="Unassembled WGS sequence"/>
</dbReference>
<evidence type="ECO:0000313" key="6">
    <source>
        <dbReference type="EMBL" id="KAF2280103.1"/>
    </source>
</evidence>
<accession>A0A6A6JVG8</accession>
<gene>
    <name evidence="6" type="ORF">EI97DRAFT_429866</name>
</gene>
<proteinExistence type="predicted"/>
<evidence type="ECO:0000259" key="5">
    <source>
        <dbReference type="PROSITE" id="PS50177"/>
    </source>
</evidence>
<comment type="function">
    <text evidence="3">Facilitates protein transport into the nucleus. Could be part of a multicomponent system of cytosolic factors that assemble at the pore complex during nuclear import.</text>
</comment>
<comment type="function">
    <text evidence="4">Has a role in nuclear-cytoplasmic transport of proteins and mRNAs.</text>
</comment>
<evidence type="ECO:0000256" key="1">
    <source>
        <dbReference type="ARBA" id="ARBA00022490"/>
    </source>
</evidence>
<dbReference type="SUPFAM" id="SSF54427">
    <property type="entry name" value="NTF2-like"/>
    <property type="match status" value="1"/>
</dbReference>
<feature type="domain" description="NTF2" evidence="5">
    <location>
        <begin position="7"/>
        <end position="120"/>
    </location>
</feature>
<evidence type="ECO:0000313" key="7">
    <source>
        <dbReference type="Proteomes" id="UP000800097"/>
    </source>
</evidence>
<name>A0A6A6JVG8_WESOR</name>
<dbReference type="InterPro" id="IPR045875">
    <property type="entry name" value="NTF2"/>
</dbReference>
<organism evidence="6 7">
    <name type="scientific">Westerdykella ornata</name>
    <dbReference type="NCBI Taxonomy" id="318751"/>
    <lineage>
        <taxon>Eukaryota</taxon>
        <taxon>Fungi</taxon>
        <taxon>Dikarya</taxon>
        <taxon>Ascomycota</taxon>
        <taxon>Pezizomycotina</taxon>
        <taxon>Dothideomycetes</taxon>
        <taxon>Pleosporomycetidae</taxon>
        <taxon>Pleosporales</taxon>
        <taxon>Sporormiaceae</taxon>
        <taxon>Westerdykella</taxon>
    </lineage>
</organism>
<dbReference type="CDD" id="cd00780">
    <property type="entry name" value="NTF2"/>
    <property type="match status" value="1"/>
</dbReference>
<dbReference type="EMBL" id="ML986485">
    <property type="protein sequence ID" value="KAF2280103.1"/>
    <property type="molecule type" value="Genomic_DNA"/>
</dbReference>
<dbReference type="GO" id="GO:0005635">
    <property type="term" value="C:nuclear envelope"/>
    <property type="evidence" value="ECO:0007669"/>
    <property type="project" value="UniProtKB-ARBA"/>
</dbReference>
<keyword evidence="4" id="KW-0813">Transport</keyword>
<evidence type="ECO:0000256" key="4">
    <source>
        <dbReference type="RuleBase" id="RU369002"/>
    </source>
</evidence>
<keyword evidence="4" id="KW-0539">Nucleus</keyword>
<keyword evidence="4" id="KW-0653">Protein transport</keyword>
<dbReference type="InterPro" id="IPR018222">
    <property type="entry name" value="Nuclear_transport_factor_2_euk"/>
</dbReference>
<reference evidence="6" key="1">
    <citation type="journal article" date="2020" name="Stud. Mycol.">
        <title>101 Dothideomycetes genomes: a test case for predicting lifestyles and emergence of pathogens.</title>
        <authorList>
            <person name="Haridas S."/>
            <person name="Albert R."/>
            <person name="Binder M."/>
            <person name="Bloem J."/>
            <person name="Labutti K."/>
            <person name="Salamov A."/>
            <person name="Andreopoulos B."/>
            <person name="Baker S."/>
            <person name="Barry K."/>
            <person name="Bills G."/>
            <person name="Bluhm B."/>
            <person name="Cannon C."/>
            <person name="Castanera R."/>
            <person name="Culley D."/>
            <person name="Daum C."/>
            <person name="Ezra D."/>
            <person name="Gonzalez J."/>
            <person name="Henrissat B."/>
            <person name="Kuo A."/>
            <person name="Liang C."/>
            <person name="Lipzen A."/>
            <person name="Lutzoni F."/>
            <person name="Magnuson J."/>
            <person name="Mondo S."/>
            <person name="Nolan M."/>
            <person name="Ohm R."/>
            <person name="Pangilinan J."/>
            <person name="Park H.-J."/>
            <person name="Ramirez L."/>
            <person name="Alfaro M."/>
            <person name="Sun H."/>
            <person name="Tritt A."/>
            <person name="Yoshinaga Y."/>
            <person name="Zwiers L.-H."/>
            <person name="Turgeon B."/>
            <person name="Goodwin S."/>
            <person name="Spatafora J."/>
            <person name="Crous P."/>
            <person name="Grigoriev I."/>
        </authorList>
    </citation>
    <scope>NUCLEOTIDE SEQUENCE</scope>
    <source>
        <strain evidence="6">CBS 379.55</strain>
    </source>
</reference>